<dbReference type="Pfam" id="PF08448">
    <property type="entry name" value="PAS_4"/>
    <property type="match status" value="2"/>
</dbReference>
<keyword evidence="5" id="KW-0418">Kinase</keyword>
<evidence type="ECO:0000256" key="1">
    <source>
        <dbReference type="ARBA" id="ARBA00000085"/>
    </source>
</evidence>
<evidence type="ECO:0000256" key="6">
    <source>
        <dbReference type="ARBA" id="ARBA00023012"/>
    </source>
</evidence>
<dbReference type="Pfam" id="PF02518">
    <property type="entry name" value="HATPase_c"/>
    <property type="match status" value="1"/>
</dbReference>
<dbReference type="InterPro" id="IPR004358">
    <property type="entry name" value="Sig_transdc_His_kin-like_C"/>
</dbReference>
<dbReference type="SMART" id="SM00065">
    <property type="entry name" value="GAF"/>
    <property type="match status" value="1"/>
</dbReference>
<dbReference type="InterPro" id="IPR003661">
    <property type="entry name" value="HisK_dim/P_dom"/>
</dbReference>
<dbReference type="PRINTS" id="PR00344">
    <property type="entry name" value="BCTRLSENSOR"/>
</dbReference>
<dbReference type="RefSeq" id="WP_190422452.1">
    <property type="nucleotide sequence ID" value="NZ_JAMPKK010000058.1"/>
</dbReference>
<evidence type="ECO:0000313" key="13">
    <source>
        <dbReference type="Proteomes" id="UP001442494"/>
    </source>
</evidence>
<feature type="modified residue" description="4-aspartylphosphate" evidence="7">
    <location>
        <position position="822"/>
    </location>
</feature>
<feature type="coiled-coil region" evidence="8">
    <location>
        <begin position="163"/>
        <end position="193"/>
    </location>
</feature>
<dbReference type="InterPro" id="IPR003018">
    <property type="entry name" value="GAF"/>
</dbReference>
<dbReference type="EMBL" id="JAMPKK010000058">
    <property type="protein sequence ID" value="MEP0867069.1"/>
    <property type="molecule type" value="Genomic_DNA"/>
</dbReference>
<dbReference type="SMART" id="SM00091">
    <property type="entry name" value="PAS"/>
    <property type="match status" value="2"/>
</dbReference>
<dbReference type="Pfam" id="PF00072">
    <property type="entry name" value="Response_reg"/>
    <property type="match status" value="1"/>
</dbReference>
<dbReference type="Pfam" id="PF00512">
    <property type="entry name" value="HisKA"/>
    <property type="match status" value="1"/>
</dbReference>
<dbReference type="InterPro" id="IPR003594">
    <property type="entry name" value="HATPase_dom"/>
</dbReference>
<keyword evidence="4" id="KW-0808">Transferase</keyword>
<dbReference type="GO" id="GO:0005524">
    <property type="term" value="F:ATP binding"/>
    <property type="evidence" value="ECO:0007669"/>
    <property type="project" value="UniProtKB-KW"/>
</dbReference>
<gene>
    <name evidence="12" type="ORF">NDI37_21700</name>
</gene>
<evidence type="ECO:0000259" key="11">
    <source>
        <dbReference type="PROSITE" id="PS50112"/>
    </source>
</evidence>
<feature type="domain" description="Histidine kinase" evidence="9">
    <location>
        <begin position="514"/>
        <end position="747"/>
    </location>
</feature>
<sequence>MPDFRTLFESVPGLYLVLMPDFTIVAVSDAYLRATMTKREEILGRRMFDVFPDNPDDPSATGVRNLKASLESVLHNRVADTMAVQKYDIRRPESEGGGFEEKYWSPINSPIFGENEEIAYIIHRAEDVTEFVRLKQLGIEQHKLTEELQARTQQMEAEIFLRAQELQDVNRQLRAANEELAKARDQALAKARDQALMAQEEVTSILESVTEAFVGLDREWRITYVNRQTARLNGKQPEEFIGQTHWEVWPWSVGTRIEREYRRAVSEQVAVHFEELYEPLNMWLEIDAYPTKDGLGIYFRDISDRKAAEKQREQLLIQAQQHTTHLQKLAEATLAINSALSIEEVLQVITDQARSLIDAHQSVTSLTIDQNWSQAINSVSLSDKYAAWRDYDEKTDGSGIYACVCHMNRPMRMTQAQLEAHPRWRGFGDAADKHPPMRGWLAAPLTGRDGRNIGLLQLSDKYEGEFTEEDEAIVVQLAQMASVAIENARLYEAEQNARTQAEAANRIKDEFLAVLSHELRSPLNAILGWAQMLRSRSFDQKTRFRALDTIERNAKLQTQLIDDLLDISRIIQGKLSLNVSQVDLVSPIEAAIETMRLAAEAKSINVKFLILDSELQVNKNPKSKIQNPKFLVAGEQNRLQQVIWNLLSNAIKFTSSGGIVEIKLEAIGSNAQIQVKDTGIGIDADFLPHVFDYFRQADSKITRSFGGLGLGLAIVRQLIELHGGTVSAESLGVGLGATFIVQLPFIKDESISKDELNSSLIPDFSSLPLQGVRILVVDDEADTREFLTFALEEYGAETIVAASAAEALKALELYNPDVLLSDIGMPEEDGYSLIRKVRSLSLERGGSIKAVALTAYAREEDQQRAISAGFQMHVAKPVEPAELVAAVSSLAFGS</sequence>
<dbReference type="InterPro" id="IPR029016">
    <property type="entry name" value="GAF-like_dom_sf"/>
</dbReference>
<evidence type="ECO:0000259" key="9">
    <source>
        <dbReference type="PROSITE" id="PS50109"/>
    </source>
</evidence>
<dbReference type="SMART" id="SM00387">
    <property type="entry name" value="HATPase_c"/>
    <property type="match status" value="1"/>
</dbReference>
<keyword evidence="12" id="KW-0067">ATP-binding</keyword>
<evidence type="ECO:0000256" key="8">
    <source>
        <dbReference type="SAM" id="Coils"/>
    </source>
</evidence>
<evidence type="ECO:0000256" key="2">
    <source>
        <dbReference type="ARBA" id="ARBA00012438"/>
    </source>
</evidence>
<feature type="domain" description="PAS" evidence="11">
    <location>
        <begin position="198"/>
        <end position="244"/>
    </location>
</feature>
<keyword evidence="6" id="KW-0902">Two-component regulatory system</keyword>
<dbReference type="InterPro" id="IPR001789">
    <property type="entry name" value="Sig_transdc_resp-reg_receiver"/>
</dbReference>
<dbReference type="SMART" id="SM00388">
    <property type="entry name" value="HisKA"/>
    <property type="match status" value="1"/>
</dbReference>
<evidence type="ECO:0000256" key="7">
    <source>
        <dbReference type="PROSITE-ProRule" id="PRU00169"/>
    </source>
</evidence>
<comment type="caution">
    <text evidence="12">The sequence shown here is derived from an EMBL/GenBank/DDBJ whole genome shotgun (WGS) entry which is preliminary data.</text>
</comment>
<dbReference type="PROSITE" id="PS50110">
    <property type="entry name" value="RESPONSE_REGULATORY"/>
    <property type="match status" value="1"/>
</dbReference>
<dbReference type="Proteomes" id="UP001442494">
    <property type="component" value="Unassembled WGS sequence"/>
</dbReference>
<dbReference type="InterPro" id="IPR036890">
    <property type="entry name" value="HATPase_C_sf"/>
</dbReference>
<keyword evidence="12" id="KW-0547">Nucleotide-binding</keyword>
<evidence type="ECO:0000256" key="5">
    <source>
        <dbReference type="ARBA" id="ARBA00022777"/>
    </source>
</evidence>
<reference evidence="12 13" key="1">
    <citation type="submission" date="2022-04" db="EMBL/GenBank/DDBJ databases">
        <title>Positive selection, recombination, and allopatry shape intraspecific diversity of widespread and dominant cyanobacteria.</title>
        <authorList>
            <person name="Wei J."/>
            <person name="Shu W."/>
            <person name="Hu C."/>
        </authorList>
    </citation>
    <scope>NUCLEOTIDE SEQUENCE [LARGE SCALE GENOMIC DNA]</scope>
    <source>
        <strain evidence="12 13">GB2-A5</strain>
    </source>
</reference>
<keyword evidence="3 7" id="KW-0597">Phosphoprotein</keyword>
<evidence type="ECO:0000256" key="4">
    <source>
        <dbReference type="ARBA" id="ARBA00022679"/>
    </source>
</evidence>
<feature type="domain" description="Response regulatory" evidence="10">
    <location>
        <begin position="773"/>
        <end position="891"/>
    </location>
</feature>
<dbReference type="InterPro" id="IPR036097">
    <property type="entry name" value="HisK_dim/P_sf"/>
</dbReference>
<name>A0ABV0JVC2_9CYAN</name>
<dbReference type="SUPFAM" id="SSF55785">
    <property type="entry name" value="PYP-like sensor domain (PAS domain)"/>
    <property type="match status" value="2"/>
</dbReference>
<dbReference type="Pfam" id="PF13185">
    <property type="entry name" value="GAF_2"/>
    <property type="match status" value="1"/>
</dbReference>
<organism evidence="12 13">
    <name type="scientific">Funiculus sociatus GB2-A5</name>
    <dbReference type="NCBI Taxonomy" id="2933946"/>
    <lineage>
        <taxon>Bacteria</taxon>
        <taxon>Bacillati</taxon>
        <taxon>Cyanobacteriota</taxon>
        <taxon>Cyanophyceae</taxon>
        <taxon>Coleofasciculales</taxon>
        <taxon>Coleofasciculaceae</taxon>
        <taxon>Funiculus</taxon>
    </lineage>
</organism>
<dbReference type="SUPFAM" id="SSF47384">
    <property type="entry name" value="Homodimeric domain of signal transducing histidine kinase"/>
    <property type="match status" value="1"/>
</dbReference>
<dbReference type="InterPro" id="IPR011006">
    <property type="entry name" value="CheY-like_superfamily"/>
</dbReference>
<proteinExistence type="predicted"/>
<evidence type="ECO:0000256" key="3">
    <source>
        <dbReference type="ARBA" id="ARBA00022553"/>
    </source>
</evidence>
<dbReference type="CDD" id="cd17580">
    <property type="entry name" value="REC_2_DhkD-like"/>
    <property type="match status" value="1"/>
</dbReference>
<dbReference type="InterPro" id="IPR035965">
    <property type="entry name" value="PAS-like_dom_sf"/>
</dbReference>
<accession>A0ABV0JVC2</accession>
<keyword evidence="13" id="KW-1185">Reference proteome</keyword>
<dbReference type="CDD" id="cd16922">
    <property type="entry name" value="HATPase_EvgS-ArcB-TorS-like"/>
    <property type="match status" value="1"/>
</dbReference>
<dbReference type="PROSITE" id="PS50112">
    <property type="entry name" value="PAS"/>
    <property type="match status" value="1"/>
</dbReference>
<dbReference type="InterPro" id="IPR000014">
    <property type="entry name" value="PAS"/>
</dbReference>
<protein>
    <recommendedName>
        <fullName evidence="2">histidine kinase</fullName>
        <ecNumber evidence="2">2.7.13.3</ecNumber>
    </recommendedName>
</protein>
<dbReference type="PANTHER" id="PTHR43547:SF2">
    <property type="entry name" value="HYBRID SIGNAL TRANSDUCTION HISTIDINE KINASE C"/>
    <property type="match status" value="1"/>
</dbReference>
<evidence type="ECO:0000259" key="10">
    <source>
        <dbReference type="PROSITE" id="PS50110"/>
    </source>
</evidence>
<dbReference type="InterPro" id="IPR013656">
    <property type="entry name" value="PAS_4"/>
</dbReference>
<evidence type="ECO:0000313" key="12">
    <source>
        <dbReference type="EMBL" id="MEP0867069.1"/>
    </source>
</evidence>
<dbReference type="SUPFAM" id="SSF55781">
    <property type="entry name" value="GAF domain-like"/>
    <property type="match status" value="1"/>
</dbReference>
<keyword evidence="8" id="KW-0175">Coiled coil</keyword>
<dbReference type="PROSITE" id="PS50109">
    <property type="entry name" value="HIS_KIN"/>
    <property type="match status" value="1"/>
</dbReference>
<dbReference type="EC" id="2.7.13.3" evidence="2"/>
<dbReference type="SMART" id="SM00448">
    <property type="entry name" value="REC"/>
    <property type="match status" value="1"/>
</dbReference>
<dbReference type="InterPro" id="IPR005467">
    <property type="entry name" value="His_kinase_dom"/>
</dbReference>
<dbReference type="Gene3D" id="3.30.450.40">
    <property type="match status" value="1"/>
</dbReference>
<dbReference type="PANTHER" id="PTHR43547">
    <property type="entry name" value="TWO-COMPONENT HISTIDINE KINASE"/>
    <property type="match status" value="1"/>
</dbReference>
<dbReference type="Gene3D" id="3.30.565.10">
    <property type="entry name" value="Histidine kinase-like ATPase, C-terminal domain"/>
    <property type="match status" value="1"/>
</dbReference>
<comment type="catalytic activity">
    <reaction evidence="1">
        <text>ATP + protein L-histidine = ADP + protein N-phospho-L-histidine.</text>
        <dbReference type="EC" id="2.7.13.3"/>
    </reaction>
</comment>
<dbReference type="SUPFAM" id="SSF55874">
    <property type="entry name" value="ATPase domain of HSP90 chaperone/DNA topoisomerase II/histidine kinase"/>
    <property type="match status" value="1"/>
</dbReference>
<dbReference type="SUPFAM" id="SSF52172">
    <property type="entry name" value="CheY-like"/>
    <property type="match status" value="1"/>
</dbReference>
<dbReference type="Gene3D" id="3.40.50.2300">
    <property type="match status" value="1"/>
</dbReference>
<dbReference type="NCBIfam" id="TIGR00229">
    <property type="entry name" value="sensory_box"/>
    <property type="match status" value="1"/>
</dbReference>
<dbReference type="Gene3D" id="3.30.450.20">
    <property type="entry name" value="PAS domain"/>
    <property type="match status" value="2"/>
</dbReference>
<dbReference type="Gene3D" id="1.10.287.130">
    <property type="match status" value="1"/>
</dbReference>
<dbReference type="CDD" id="cd00130">
    <property type="entry name" value="PAS"/>
    <property type="match status" value="1"/>
</dbReference>
<dbReference type="CDD" id="cd00082">
    <property type="entry name" value="HisKA"/>
    <property type="match status" value="1"/>
</dbReference>